<dbReference type="InterPro" id="IPR005162">
    <property type="entry name" value="Retrotrans_gag_dom"/>
</dbReference>
<organism evidence="2 3">
    <name type="scientific">Eucalyptus globulus</name>
    <name type="common">Tasmanian blue gum</name>
    <dbReference type="NCBI Taxonomy" id="34317"/>
    <lineage>
        <taxon>Eukaryota</taxon>
        <taxon>Viridiplantae</taxon>
        <taxon>Streptophyta</taxon>
        <taxon>Embryophyta</taxon>
        <taxon>Tracheophyta</taxon>
        <taxon>Spermatophyta</taxon>
        <taxon>Magnoliopsida</taxon>
        <taxon>eudicotyledons</taxon>
        <taxon>Gunneridae</taxon>
        <taxon>Pentapetalae</taxon>
        <taxon>rosids</taxon>
        <taxon>malvids</taxon>
        <taxon>Myrtales</taxon>
        <taxon>Myrtaceae</taxon>
        <taxon>Myrtoideae</taxon>
        <taxon>Eucalypteae</taxon>
        <taxon>Eucalyptus</taxon>
    </lineage>
</organism>
<evidence type="ECO:0000313" key="3">
    <source>
        <dbReference type="Proteomes" id="UP001634007"/>
    </source>
</evidence>
<dbReference type="Pfam" id="PF03732">
    <property type="entry name" value="Retrotrans_gag"/>
    <property type="match status" value="1"/>
</dbReference>
<proteinExistence type="predicted"/>
<accession>A0ABD3JX95</accession>
<sequence length="209" mass="24070">MEQQVHNQAAANAALAAAPIVAPAKVPPGNVVAERPMHELVEQFLKLKPLRFTGAGDPKATALWIQDLEKAFVLLRCTEEENVILAVYQLQEIASTWWRTTKGIVFPKGVVPEWNAFIEVFNGKYFFDSAKELKMVEFQRLRQCTITIDQYEANFVELSQYAPRLIEDLVDRARRFRDGLRLELRSSLVPFNLKDYNDLYERAQLLERD</sequence>
<evidence type="ECO:0000259" key="1">
    <source>
        <dbReference type="Pfam" id="PF03732"/>
    </source>
</evidence>
<comment type="caution">
    <text evidence="2">The sequence shown here is derived from an EMBL/GenBank/DDBJ whole genome shotgun (WGS) entry which is preliminary data.</text>
</comment>
<dbReference type="Proteomes" id="UP001634007">
    <property type="component" value="Unassembled WGS sequence"/>
</dbReference>
<dbReference type="AlphaFoldDB" id="A0ABD3JX95"/>
<name>A0ABD3JX95_EUCGL</name>
<keyword evidence="3" id="KW-1185">Reference proteome</keyword>
<dbReference type="EMBL" id="JBJKBG010000007">
    <property type="protein sequence ID" value="KAL3731187.1"/>
    <property type="molecule type" value="Genomic_DNA"/>
</dbReference>
<gene>
    <name evidence="2" type="ORF">ACJRO7_028113</name>
</gene>
<evidence type="ECO:0000313" key="2">
    <source>
        <dbReference type="EMBL" id="KAL3731187.1"/>
    </source>
</evidence>
<protein>
    <recommendedName>
        <fullName evidence="1">Retrotransposon gag domain-containing protein</fullName>
    </recommendedName>
</protein>
<feature type="domain" description="Retrotransposon gag" evidence="1">
    <location>
        <begin position="85"/>
        <end position="181"/>
    </location>
</feature>
<reference evidence="2 3" key="1">
    <citation type="submission" date="2024-11" db="EMBL/GenBank/DDBJ databases">
        <title>Chromosome-level genome assembly of Eucalyptus globulus Labill. provides insights into its genome evolution.</title>
        <authorList>
            <person name="Li X."/>
        </authorList>
    </citation>
    <scope>NUCLEOTIDE SEQUENCE [LARGE SCALE GENOMIC DNA]</scope>
    <source>
        <strain evidence="2">CL2024</strain>
        <tissue evidence="2">Fresh tender leaves</tissue>
    </source>
</reference>